<feature type="region of interest" description="Disordered" evidence="2">
    <location>
        <begin position="374"/>
        <end position="452"/>
    </location>
</feature>
<dbReference type="InterPro" id="IPR036875">
    <property type="entry name" value="Znf_CCHC_sf"/>
</dbReference>
<evidence type="ECO:0000313" key="4">
    <source>
        <dbReference type="EMBL" id="GES79204.1"/>
    </source>
</evidence>
<feature type="region of interest" description="Disordered" evidence="2">
    <location>
        <begin position="460"/>
        <end position="479"/>
    </location>
</feature>
<accession>A0A8H3QJS8</accession>
<keyword evidence="1" id="KW-0862">Zinc</keyword>
<feature type="compositionally biased region" description="Basic and acidic residues" evidence="2">
    <location>
        <begin position="437"/>
        <end position="452"/>
    </location>
</feature>
<feature type="domain" description="CCHC-type" evidence="3">
    <location>
        <begin position="370"/>
        <end position="386"/>
    </location>
</feature>
<evidence type="ECO:0000313" key="5">
    <source>
        <dbReference type="Proteomes" id="UP000615446"/>
    </source>
</evidence>
<evidence type="ECO:0000259" key="3">
    <source>
        <dbReference type="PROSITE" id="PS50158"/>
    </source>
</evidence>
<dbReference type="PROSITE" id="PS50158">
    <property type="entry name" value="ZF_CCHC"/>
    <property type="match status" value="1"/>
</dbReference>
<dbReference type="InterPro" id="IPR001878">
    <property type="entry name" value="Znf_CCHC"/>
</dbReference>
<dbReference type="OrthoDB" id="2430614at2759"/>
<dbReference type="AlphaFoldDB" id="A0A8H3QJS8"/>
<gene>
    <name evidence="4" type="ORF">RCL2_000651800</name>
</gene>
<comment type="caution">
    <text evidence="4">The sequence shown here is derived from an EMBL/GenBank/DDBJ whole genome shotgun (WGS) entry which is preliminary data.</text>
</comment>
<feature type="compositionally biased region" description="Low complexity" evidence="2">
    <location>
        <begin position="406"/>
        <end position="429"/>
    </location>
</feature>
<proteinExistence type="predicted"/>
<evidence type="ECO:0000256" key="2">
    <source>
        <dbReference type="SAM" id="MobiDB-lite"/>
    </source>
</evidence>
<evidence type="ECO:0000256" key="1">
    <source>
        <dbReference type="PROSITE-ProRule" id="PRU00047"/>
    </source>
</evidence>
<feature type="compositionally biased region" description="Basic residues" evidence="2">
    <location>
        <begin position="467"/>
        <end position="479"/>
    </location>
</feature>
<dbReference type="Gene3D" id="2.40.70.10">
    <property type="entry name" value="Acid Proteases"/>
    <property type="match status" value="1"/>
</dbReference>
<keyword evidence="1" id="KW-0863">Zinc-finger</keyword>
<name>A0A8H3QJS8_9GLOM</name>
<dbReference type="GO" id="GO:0003676">
    <property type="term" value="F:nucleic acid binding"/>
    <property type="evidence" value="ECO:0007669"/>
    <property type="project" value="InterPro"/>
</dbReference>
<dbReference type="GO" id="GO:0008270">
    <property type="term" value="F:zinc ion binding"/>
    <property type="evidence" value="ECO:0007669"/>
    <property type="project" value="UniProtKB-KW"/>
</dbReference>
<reference evidence="4" key="1">
    <citation type="submission" date="2019-10" db="EMBL/GenBank/DDBJ databases">
        <title>Conservation and host-specific expression of non-tandemly repeated heterogenous ribosome RNA gene in arbuscular mycorrhizal fungi.</title>
        <authorList>
            <person name="Maeda T."/>
            <person name="Kobayashi Y."/>
            <person name="Nakagawa T."/>
            <person name="Ezawa T."/>
            <person name="Yamaguchi K."/>
            <person name="Bino T."/>
            <person name="Nishimoto Y."/>
            <person name="Shigenobu S."/>
            <person name="Kawaguchi M."/>
        </authorList>
    </citation>
    <scope>NUCLEOTIDE SEQUENCE</scope>
    <source>
        <strain evidence="4">HR1</strain>
    </source>
</reference>
<dbReference type="SUPFAM" id="SSF57756">
    <property type="entry name" value="Retrovirus zinc finger-like domains"/>
    <property type="match status" value="1"/>
</dbReference>
<organism evidence="4 5">
    <name type="scientific">Rhizophagus clarus</name>
    <dbReference type="NCBI Taxonomy" id="94130"/>
    <lineage>
        <taxon>Eukaryota</taxon>
        <taxon>Fungi</taxon>
        <taxon>Fungi incertae sedis</taxon>
        <taxon>Mucoromycota</taxon>
        <taxon>Glomeromycotina</taxon>
        <taxon>Glomeromycetes</taxon>
        <taxon>Glomerales</taxon>
        <taxon>Glomeraceae</taxon>
        <taxon>Rhizophagus</taxon>
    </lineage>
</organism>
<keyword evidence="1" id="KW-0479">Metal-binding</keyword>
<sequence length="701" mass="78821">MATTNLIANVNRGLERIENHIRGVGTPMQNPANVIDGIRGSLNTIRVTLQNITAERDQYQNILNDTNNQERDLGNQTVRERDNAQGEQNLAMLAYNNERQESRRWMFLYRDKDRRIQELLREKFVKQLLYRRDTNRLQQNTRQLQTNAQNQGQILALQNNPLGNMADARRLPVLNLIAPILAKNKPYTGQEPPDDYLDRLIQSISFAQGHMTVLENANAGDFDDAVKCNIYKAQMGGKYLPVPAQDRYNGNANINTPATLRAWMRSKYQRETSNSSAEIDKLNSKIASLEAQLVQPIQAQPQNNDALEKMYIRAVRLGMPVDAPKDLTSLDNYINDELIRRLGVANTNYTKLSKKYSQMVNVVKKLAQHKCSKCGKAGHNSRKCPRKKKSKSKKGKVNLATLDLGSSSDTNSDMLSDNSSDSGSSSSSESESEAEADINKKSKDRITAKSQEVKDIKTAPLVSAPISKKKSKVQSRHHRMTNPAWKILLRKLLKRDDSISNTPETPDSDGEDEILNEPMEINFVQKKDPATDVVTTKCKIKRLVIPGAVVDPGANFAIMTDDIAKRLKLKIDTSERHDLKGIATVPIESLGTARNVPVYFAPGCTIYSDFAVIKNHLGKLMLILPNTLLDKYNYDLLASKRELRLECNGKEFFIPINMHKVKNKLEVNCANITPECVDLPAPDKVSQDLQDISEDDTLKKK</sequence>
<dbReference type="Proteomes" id="UP000615446">
    <property type="component" value="Unassembled WGS sequence"/>
</dbReference>
<protein>
    <recommendedName>
        <fullName evidence="3">CCHC-type domain-containing protein</fullName>
    </recommendedName>
</protein>
<dbReference type="Gene3D" id="4.10.60.10">
    <property type="entry name" value="Zinc finger, CCHC-type"/>
    <property type="match status" value="1"/>
</dbReference>
<dbReference type="EMBL" id="BLAL01000043">
    <property type="protein sequence ID" value="GES79204.1"/>
    <property type="molecule type" value="Genomic_DNA"/>
</dbReference>
<dbReference type="InterPro" id="IPR021109">
    <property type="entry name" value="Peptidase_aspartic_dom_sf"/>
</dbReference>
<feature type="compositionally biased region" description="Basic residues" evidence="2">
    <location>
        <begin position="379"/>
        <end position="396"/>
    </location>
</feature>